<accession>A0ABX3JCB5</accession>
<dbReference type="InterPro" id="IPR029278">
    <property type="entry name" value="Imm26"/>
</dbReference>
<protein>
    <recommendedName>
        <fullName evidence="3">Immunity protein 35 domain-containing protein</fullName>
    </recommendedName>
</protein>
<evidence type="ECO:0000313" key="1">
    <source>
        <dbReference type="EMBL" id="OOC04889.1"/>
    </source>
</evidence>
<dbReference type="Proteomes" id="UP000188551">
    <property type="component" value="Unassembled WGS sequence"/>
</dbReference>
<keyword evidence="2" id="KW-1185">Reference proteome</keyword>
<organism evidence="1 2">
    <name type="scientific">Amycolatopsis azurea DSM 43854</name>
    <dbReference type="NCBI Taxonomy" id="1238180"/>
    <lineage>
        <taxon>Bacteria</taxon>
        <taxon>Bacillati</taxon>
        <taxon>Actinomycetota</taxon>
        <taxon>Actinomycetes</taxon>
        <taxon>Pseudonocardiales</taxon>
        <taxon>Pseudonocardiaceae</taxon>
        <taxon>Amycolatopsis</taxon>
    </lineage>
</organism>
<dbReference type="Pfam" id="PF15428">
    <property type="entry name" value="Imm26"/>
    <property type="match status" value="1"/>
</dbReference>
<gene>
    <name evidence="1" type="ORF">B0293_20780</name>
</gene>
<name>A0ABX3JCB5_9PSEU</name>
<reference evidence="1 2" key="1">
    <citation type="submission" date="2017-02" db="EMBL/GenBank/DDBJ databases">
        <title>Amycolatopsis azurea DSM 43854 draft genome.</title>
        <authorList>
            <person name="Mayilraj S."/>
        </authorList>
    </citation>
    <scope>NUCLEOTIDE SEQUENCE [LARGE SCALE GENOMIC DNA]</scope>
    <source>
        <strain evidence="1 2">DSM 43854</strain>
    </source>
</reference>
<proteinExistence type="predicted"/>
<comment type="caution">
    <text evidence="1">The sequence shown here is derived from an EMBL/GenBank/DDBJ whole genome shotgun (WGS) entry which is preliminary data.</text>
</comment>
<evidence type="ECO:0008006" key="3">
    <source>
        <dbReference type="Google" id="ProtNLM"/>
    </source>
</evidence>
<dbReference type="RefSeq" id="WP_039919406.1">
    <property type="nucleotide sequence ID" value="NZ_ANMG01000074.1"/>
</dbReference>
<evidence type="ECO:0000313" key="2">
    <source>
        <dbReference type="Proteomes" id="UP000188551"/>
    </source>
</evidence>
<sequence>MVQKLPYSPGDVFAVPLRDHGYALGVIARADGNGIVLGYFFGPRVESLDNLPNTPALDADSAMKISRCGDLRLVREEWPVVGRMESWDCARWPVPDFCRDGDIRVVYDEESLTVSREERADPHQCRHLPRDGLEGAGFVEITLTRLLGA</sequence>
<dbReference type="EMBL" id="MUXN01000015">
    <property type="protein sequence ID" value="OOC04889.1"/>
    <property type="molecule type" value="Genomic_DNA"/>
</dbReference>